<feature type="compositionally biased region" description="Polar residues" evidence="5">
    <location>
        <begin position="628"/>
        <end position="662"/>
    </location>
</feature>
<feature type="compositionally biased region" description="Low complexity" evidence="5">
    <location>
        <begin position="945"/>
        <end position="968"/>
    </location>
</feature>
<comment type="caution">
    <text evidence="7">The sequence shown here is derived from an EMBL/GenBank/DDBJ whole genome shotgun (WGS) entry which is preliminary data.</text>
</comment>
<evidence type="ECO:0000259" key="6">
    <source>
        <dbReference type="PROSITE" id="PS50089"/>
    </source>
</evidence>
<feature type="compositionally biased region" description="Basic residues" evidence="5">
    <location>
        <begin position="442"/>
        <end position="459"/>
    </location>
</feature>
<dbReference type="SMART" id="SM00184">
    <property type="entry name" value="RING"/>
    <property type="match status" value="1"/>
</dbReference>
<name>S8AIL3_DACHA</name>
<feature type="region of interest" description="Disordered" evidence="5">
    <location>
        <begin position="276"/>
        <end position="342"/>
    </location>
</feature>
<dbReference type="eggNOG" id="KOG2177">
    <property type="taxonomic scope" value="Eukaryota"/>
</dbReference>
<evidence type="ECO:0000256" key="1">
    <source>
        <dbReference type="ARBA" id="ARBA00022723"/>
    </source>
</evidence>
<keyword evidence="2 4" id="KW-0863">Zinc-finger</keyword>
<feature type="compositionally biased region" description="Low complexity" evidence="5">
    <location>
        <begin position="45"/>
        <end position="57"/>
    </location>
</feature>
<reference evidence="8" key="2">
    <citation type="submission" date="2013-04" db="EMBL/GenBank/DDBJ databases">
        <title>Genomic mechanisms accounting for the adaptation to parasitism in nematode-trapping fungi.</title>
        <authorList>
            <person name="Ahren D.G."/>
        </authorList>
    </citation>
    <scope>NUCLEOTIDE SEQUENCE [LARGE SCALE GENOMIC DNA]</scope>
    <source>
        <strain evidence="8">CBS 200.50</strain>
    </source>
</reference>
<feature type="region of interest" description="Disordered" evidence="5">
    <location>
        <begin position="776"/>
        <end position="837"/>
    </location>
</feature>
<feature type="compositionally biased region" description="Polar residues" evidence="5">
    <location>
        <begin position="1023"/>
        <end position="1032"/>
    </location>
</feature>
<feature type="domain" description="RING-type" evidence="6">
    <location>
        <begin position="138"/>
        <end position="176"/>
    </location>
</feature>
<feature type="compositionally biased region" description="Polar residues" evidence="5">
    <location>
        <begin position="785"/>
        <end position="796"/>
    </location>
</feature>
<keyword evidence="1" id="KW-0479">Metal-binding</keyword>
<dbReference type="EMBL" id="AQGS01000104">
    <property type="protein sequence ID" value="EPS42729.1"/>
    <property type="molecule type" value="Genomic_DNA"/>
</dbReference>
<gene>
    <name evidence="7" type="ORF">H072_3323</name>
</gene>
<evidence type="ECO:0000256" key="3">
    <source>
        <dbReference type="ARBA" id="ARBA00022833"/>
    </source>
</evidence>
<feature type="region of interest" description="Disordered" evidence="5">
    <location>
        <begin position="524"/>
        <end position="715"/>
    </location>
</feature>
<feature type="compositionally biased region" description="Polar residues" evidence="5">
    <location>
        <begin position="82"/>
        <end position="102"/>
    </location>
</feature>
<feature type="compositionally biased region" description="Acidic residues" evidence="5">
    <location>
        <begin position="603"/>
        <end position="620"/>
    </location>
</feature>
<dbReference type="Gene3D" id="3.30.40.10">
    <property type="entry name" value="Zinc/RING finger domain, C3HC4 (zinc finger)"/>
    <property type="match status" value="1"/>
</dbReference>
<dbReference type="PANTHER" id="PTHR12109">
    <property type="entry name" value="RING FINGER PROTEIN 141-RELATED"/>
    <property type="match status" value="1"/>
</dbReference>
<evidence type="ECO:0000313" key="8">
    <source>
        <dbReference type="Proteomes" id="UP000015100"/>
    </source>
</evidence>
<feature type="compositionally biased region" description="Acidic residues" evidence="5">
    <location>
        <begin position="464"/>
        <end position="481"/>
    </location>
</feature>
<evidence type="ECO:0000256" key="2">
    <source>
        <dbReference type="ARBA" id="ARBA00022771"/>
    </source>
</evidence>
<dbReference type="Proteomes" id="UP000015100">
    <property type="component" value="Unassembled WGS sequence"/>
</dbReference>
<feature type="compositionally biased region" description="Acidic residues" evidence="5">
    <location>
        <begin position="329"/>
        <end position="342"/>
    </location>
</feature>
<dbReference type="AlphaFoldDB" id="S8AIL3"/>
<feature type="compositionally biased region" description="Polar residues" evidence="5">
    <location>
        <begin position="397"/>
        <end position="412"/>
    </location>
</feature>
<feature type="compositionally biased region" description="Low complexity" evidence="5">
    <location>
        <begin position="1005"/>
        <end position="1022"/>
    </location>
</feature>
<feature type="compositionally biased region" description="Polar residues" evidence="5">
    <location>
        <begin position="29"/>
        <end position="44"/>
    </location>
</feature>
<evidence type="ECO:0000256" key="4">
    <source>
        <dbReference type="PROSITE-ProRule" id="PRU00175"/>
    </source>
</evidence>
<dbReference type="PROSITE" id="PS00518">
    <property type="entry name" value="ZF_RING_1"/>
    <property type="match status" value="1"/>
</dbReference>
<keyword evidence="8" id="KW-1185">Reference proteome</keyword>
<dbReference type="OMA" id="EDGGCTQ"/>
<organism evidence="7 8">
    <name type="scientific">Dactylellina haptotyla (strain CBS 200.50)</name>
    <name type="common">Nematode-trapping fungus</name>
    <name type="synonym">Monacrosporium haptotylum</name>
    <dbReference type="NCBI Taxonomy" id="1284197"/>
    <lineage>
        <taxon>Eukaryota</taxon>
        <taxon>Fungi</taxon>
        <taxon>Dikarya</taxon>
        <taxon>Ascomycota</taxon>
        <taxon>Pezizomycotina</taxon>
        <taxon>Orbiliomycetes</taxon>
        <taxon>Orbiliales</taxon>
        <taxon>Orbiliaceae</taxon>
        <taxon>Dactylellina</taxon>
    </lineage>
</organism>
<feature type="region of interest" description="Disordered" evidence="5">
    <location>
        <begin position="869"/>
        <end position="974"/>
    </location>
</feature>
<feature type="compositionally biased region" description="Polar residues" evidence="5">
    <location>
        <begin position="815"/>
        <end position="829"/>
    </location>
</feature>
<feature type="compositionally biased region" description="Acidic residues" evidence="5">
    <location>
        <begin position="288"/>
        <end position="309"/>
    </location>
</feature>
<dbReference type="SUPFAM" id="SSF57850">
    <property type="entry name" value="RING/U-box"/>
    <property type="match status" value="1"/>
</dbReference>
<feature type="region of interest" description="Disordered" evidence="5">
    <location>
        <begin position="995"/>
        <end position="1065"/>
    </location>
</feature>
<reference evidence="7 8" key="1">
    <citation type="journal article" date="2013" name="PLoS Genet.">
        <title>Genomic mechanisms accounting for the adaptation to parasitism in nematode-trapping fungi.</title>
        <authorList>
            <person name="Meerupati T."/>
            <person name="Andersson K.M."/>
            <person name="Friman E."/>
            <person name="Kumar D."/>
            <person name="Tunlid A."/>
            <person name="Ahren D."/>
        </authorList>
    </citation>
    <scope>NUCLEOTIDE SEQUENCE [LARGE SCALE GENOMIC DNA]</scope>
    <source>
        <strain evidence="7 8">CBS 200.50</strain>
    </source>
</reference>
<feature type="compositionally biased region" description="Acidic residues" evidence="5">
    <location>
        <begin position="537"/>
        <end position="548"/>
    </location>
</feature>
<protein>
    <recommendedName>
        <fullName evidence="6">RING-type domain-containing protein</fullName>
    </recommendedName>
</protein>
<feature type="compositionally biased region" description="Basic and acidic residues" evidence="5">
    <location>
        <begin position="925"/>
        <end position="943"/>
    </location>
</feature>
<dbReference type="PROSITE" id="PS50089">
    <property type="entry name" value="ZF_RING_2"/>
    <property type="match status" value="1"/>
</dbReference>
<feature type="compositionally biased region" description="Acidic residues" evidence="5">
    <location>
        <begin position="416"/>
        <end position="432"/>
    </location>
</feature>
<dbReference type="InterPro" id="IPR001841">
    <property type="entry name" value="Znf_RING"/>
</dbReference>
<evidence type="ECO:0000313" key="7">
    <source>
        <dbReference type="EMBL" id="EPS42729.1"/>
    </source>
</evidence>
<keyword evidence="3" id="KW-0862">Zinc</keyword>
<dbReference type="STRING" id="1284197.S8AIL3"/>
<dbReference type="OrthoDB" id="6105938at2759"/>
<feature type="compositionally biased region" description="Basic and acidic residues" evidence="5">
    <location>
        <begin position="314"/>
        <end position="328"/>
    </location>
</feature>
<feature type="region of interest" description="Disordered" evidence="5">
    <location>
        <begin position="1"/>
        <end position="117"/>
    </location>
</feature>
<dbReference type="InterPro" id="IPR047126">
    <property type="entry name" value="RNF141-like"/>
</dbReference>
<dbReference type="Pfam" id="PF13923">
    <property type="entry name" value="zf-C3HC4_2"/>
    <property type="match status" value="1"/>
</dbReference>
<dbReference type="HOGENOM" id="CLU_288545_0_0_1"/>
<evidence type="ECO:0000256" key="5">
    <source>
        <dbReference type="SAM" id="MobiDB-lite"/>
    </source>
</evidence>
<feature type="region of interest" description="Disordered" evidence="5">
    <location>
        <begin position="397"/>
        <end position="482"/>
    </location>
</feature>
<dbReference type="InterPro" id="IPR017907">
    <property type="entry name" value="Znf_RING_CS"/>
</dbReference>
<accession>S8AIL3</accession>
<dbReference type="InterPro" id="IPR013083">
    <property type="entry name" value="Znf_RING/FYVE/PHD"/>
</dbReference>
<sequence>MDFSAPTRPIQSTSSLFSSSAAVKPPTTSPTNTNGHLVLPQQTVASSSSLTSASTSLKRASTEPADGLNASASMPALRSRSNKVAKNSQNGGEPASLSNQVNGDLKAASPPAPLYDPRDDQIKDLQSDLSKLQKCVTCVVCQDLLFEPYSLGCGHVFCYSCLKDWFKQKKTCPECRARVKHQPAPAYLIRGMIDTFVIRAELQSPHDEGQTLRSQQQEALKMVEADKNDPKGLFTGMFAKKANGGNALYDPEDGVARCPDCTWEIEDRRCPNCGRRFHASEMPGNDSDISDASDFSEESDLDEEDDDDSISISDRSENPLDADMHDMDDYPDSENGPWEEPDYDEDHRLALALQDQYHQEFMRHLGVPPNFLEEQFGVDRALAARAAAQRSMLRATFSSPGRSIRHSSPFSRTSEEDSEENTLEEDDSDLDDFIVHDTPERRQRRHHPTARTLRRHARRSVADLSDEEDEEDEDEEEDEELVASRLENVSRRAGRTNRYYNQSTIIISSDNEDDEEAAGLINDGYSQLDHDTTTGDEHDDEDSLDESDIGQMLRPAGPLRASTMPATTSAGARSRNPREPVFPDRSSTPPRRRRRTVTFQVPEDADGENDSDARDDDGDLDMDRHSRAGSTSLASITSNRTDASTRANRSGGNHFSQDTPSVNEDESSDDSLPRQRPNRRRIGNTTSSSNLRRAATAHPTGSRNRLNRPANPTVGVDPVVHRLLRTFNAQRNESQLEQLGMSVEGGTSVLPAPRSASHDLQELNEPILITSSPARNPFPTDNGHRQSPITAVSSTHGRAVGSLGSPSPAYPVASPGSSRAQSVLSSPESTPGPGIISAPVQQMTANISTVVSEPSAWEISAVSPSVTSSTAATVATSQNGSTNRGSMRTRRSNAALRAQDIQRTGTPTNRMAARSGRAQPQTTTNREEIQRRARDLVAGRTRDLTSAGSNGQASTTTTTSNTARTRSANHASAAMMSLQQRINQQRILAANHRAEASANGRDSVTPTPTTQTQEATITTAPTHSLTRNSIASASGRRRGYPLINGNAVNNPGPGGPLFVISDEDN</sequence>
<dbReference type="GO" id="GO:0008270">
    <property type="term" value="F:zinc ion binding"/>
    <property type="evidence" value="ECO:0007669"/>
    <property type="project" value="UniProtKB-KW"/>
</dbReference>
<proteinExistence type="predicted"/>